<evidence type="ECO:0000256" key="1">
    <source>
        <dbReference type="SAM" id="Phobius"/>
    </source>
</evidence>
<feature type="transmembrane region" description="Helical" evidence="1">
    <location>
        <begin position="12"/>
        <end position="31"/>
    </location>
</feature>
<dbReference type="GeneID" id="66580855"/>
<evidence type="ECO:0000313" key="3">
    <source>
        <dbReference type="EMBL" id="RGU88436.1"/>
    </source>
</evidence>
<dbReference type="AlphaFoldDB" id="A0A395W344"/>
<organism evidence="3 4">
    <name type="scientific">Holdemanella biformis</name>
    <dbReference type="NCBI Taxonomy" id="1735"/>
    <lineage>
        <taxon>Bacteria</taxon>
        <taxon>Bacillati</taxon>
        <taxon>Bacillota</taxon>
        <taxon>Erysipelotrichia</taxon>
        <taxon>Erysipelotrichales</taxon>
        <taxon>Erysipelotrichaceae</taxon>
        <taxon>Holdemanella</taxon>
    </lineage>
</organism>
<dbReference type="Gene3D" id="1.10.530.10">
    <property type="match status" value="1"/>
</dbReference>
<feature type="domain" description="Mannosyl-glycoprotein endo-beta-N-acetylglucosamidase-like" evidence="2">
    <location>
        <begin position="265"/>
        <end position="379"/>
    </location>
</feature>
<dbReference type="RefSeq" id="WP_118326054.1">
    <property type="nucleotide sequence ID" value="NZ_DAWEIE010000102.1"/>
</dbReference>
<sequence length="464" mass="53454">MKRKRKVKKTSFKLIIILLILVFVVIPFTILKMTEDGQYYVEDLSTSEVQASYKHYIFASLKMDATDSKYTCIKNEDGKVLRLKSGIVNLKTKDVTQNTEYTTDTKETGYVNGNYGADAQYLGTSFNGKKVHFKISGVQAWTDINNVELYLYNDSYILSTYYVYNHSLIHTISTDLFQGNVNSIAIGPAPKFMKEDTIYYSYDGHYFYTNYENLVNDNKVNKDPYYNYYQYIPHRTTSYLNNSIYNAYLDQYGVSDESALYNQADIFFKVQNKYSINATMMYALALNESGLGLSQYALEYHNLFGHAAIDENPDNADQYSSLAECVKQHAYNFLQQGYLNPNDSRYHGSWFGDKASGINVNYASDPYWGEKAASFYYHLDEGGIDQEKNPIKTIQLSKDLKVYAPNKKDVLYTYKKGNIVSIHILKNEIGYYKISSEAPVKDNDLNVNSKYKNSYVYIKKSDFK</sequence>
<keyword evidence="1" id="KW-1133">Transmembrane helix</keyword>
<dbReference type="EMBL" id="QRYQ01000053">
    <property type="protein sequence ID" value="RGU88436.1"/>
    <property type="molecule type" value="Genomic_DNA"/>
</dbReference>
<evidence type="ECO:0000313" key="4">
    <source>
        <dbReference type="Proteomes" id="UP000265489"/>
    </source>
</evidence>
<dbReference type="Proteomes" id="UP000265489">
    <property type="component" value="Unassembled WGS sequence"/>
</dbReference>
<keyword evidence="1" id="KW-0812">Transmembrane</keyword>
<dbReference type="Pfam" id="PF01832">
    <property type="entry name" value="Glucosaminidase"/>
    <property type="match status" value="1"/>
</dbReference>
<gene>
    <name evidence="3" type="ORF">DWW32_13190</name>
</gene>
<dbReference type="GO" id="GO:0004040">
    <property type="term" value="F:amidase activity"/>
    <property type="evidence" value="ECO:0007669"/>
    <property type="project" value="InterPro"/>
</dbReference>
<evidence type="ECO:0000259" key="2">
    <source>
        <dbReference type="Pfam" id="PF01832"/>
    </source>
</evidence>
<protein>
    <recommendedName>
        <fullName evidence="2">Mannosyl-glycoprotein endo-beta-N-acetylglucosamidase-like domain-containing protein</fullName>
    </recommendedName>
</protein>
<name>A0A395W344_9FIRM</name>
<proteinExistence type="predicted"/>
<dbReference type="InterPro" id="IPR002901">
    <property type="entry name" value="MGlyc_endo_b_GlcNAc-like_dom"/>
</dbReference>
<comment type="caution">
    <text evidence="3">The sequence shown here is derived from an EMBL/GenBank/DDBJ whole genome shotgun (WGS) entry which is preliminary data.</text>
</comment>
<accession>A0A395W344</accession>
<keyword evidence="1" id="KW-0472">Membrane</keyword>
<reference evidence="3 4" key="1">
    <citation type="submission" date="2018-08" db="EMBL/GenBank/DDBJ databases">
        <title>A genome reference for cultivated species of the human gut microbiota.</title>
        <authorList>
            <person name="Zou Y."/>
            <person name="Xue W."/>
            <person name="Luo G."/>
        </authorList>
    </citation>
    <scope>NUCLEOTIDE SEQUENCE [LARGE SCALE GENOMIC DNA]</scope>
    <source>
        <strain evidence="3 4">AF15-20</strain>
    </source>
</reference>